<evidence type="ECO:0000259" key="1">
    <source>
        <dbReference type="Pfam" id="PF08241"/>
    </source>
</evidence>
<feature type="domain" description="Methyltransferase type 11" evidence="1">
    <location>
        <begin position="37"/>
        <end position="127"/>
    </location>
</feature>
<proteinExistence type="predicted"/>
<gene>
    <name evidence="2" type="ordered locus">Rcas_1178</name>
</gene>
<dbReference type="OrthoDB" id="9772751at2"/>
<organism evidence="2 3">
    <name type="scientific">Roseiflexus castenholzii (strain DSM 13941 / HLO8)</name>
    <dbReference type="NCBI Taxonomy" id="383372"/>
    <lineage>
        <taxon>Bacteria</taxon>
        <taxon>Bacillati</taxon>
        <taxon>Chloroflexota</taxon>
        <taxon>Chloroflexia</taxon>
        <taxon>Chloroflexales</taxon>
        <taxon>Roseiflexineae</taxon>
        <taxon>Roseiflexaceae</taxon>
        <taxon>Roseiflexus</taxon>
    </lineage>
</organism>
<dbReference type="eggNOG" id="COG2226">
    <property type="taxonomic scope" value="Bacteria"/>
</dbReference>
<keyword evidence="3" id="KW-1185">Reference proteome</keyword>
<dbReference type="Gene3D" id="3.40.50.150">
    <property type="entry name" value="Vaccinia Virus protein VP39"/>
    <property type="match status" value="1"/>
</dbReference>
<dbReference type="InterPro" id="IPR029063">
    <property type="entry name" value="SAM-dependent_MTases_sf"/>
</dbReference>
<dbReference type="EMBL" id="CP000804">
    <property type="protein sequence ID" value="ABU57275.1"/>
    <property type="molecule type" value="Genomic_DNA"/>
</dbReference>
<dbReference type="Pfam" id="PF08241">
    <property type="entry name" value="Methyltransf_11"/>
    <property type="match status" value="1"/>
</dbReference>
<dbReference type="AlphaFoldDB" id="A7NIH5"/>
<keyword evidence="2" id="KW-0808">Transferase</keyword>
<keyword evidence="2" id="KW-0489">Methyltransferase</keyword>
<dbReference type="SUPFAM" id="SSF53335">
    <property type="entry name" value="S-adenosyl-L-methionine-dependent methyltransferases"/>
    <property type="match status" value="1"/>
</dbReference>
<name>A7NIH5_ROSCS</name>
<dbReference type="PANTHER" id="PTHR43591">
    <property type="entry name" value="METHYLTRANSFERASE"/>
    <property type="match status" value="1"/>
</dbReference>
<evidence type="ECO:0000313" key="2">
    <source>
        <dbReference type="EMBL" id="ABU57275.1"/>
    </source>
</evidence>
<dbReference type="GO" id="GO:0008757">
    <property type="term" value="F:S-adenosylmethionine-dependent methyltransferase activity"/>
    <property type="evidence" value="ECO:0007669"/>
    <property type="project" value="InterPro"/>
</dbReference>
<reference evidence="2 3" key="1">
    <citation type="submission" date="2007-08" db="EMBL/GenBank/DDBJ databases">
        <title>Complete sequence of Roseiflexus castenholzii DSM 13941.</title>
        <authorList>
            <consortium name="US DOE Joint Genome Institute"/>
            <person name="Copeland A."/>
            <person name="Lucas S."/>
            <person name="Lapidus A."/>
            <person name="Barry K."/>
            <person name="Glavina del Rio T."/>
            <person name="Dalin E."/>
            <person name="Tice H."/>
            <person name="Pitluck S."/>
            <person name="Thompson L.S."/>
            <person name="Brettin T."/>
            <person name="Bruce D."/>
            <person name="Detter J.C."/>
            <person name="Han C."/>
            <person name="Tapia R."/>
            <person name="Schmutz J."/>
            <person name="Larimer F."/>
            <person name="Land M."/>
            <person name="Hauser L."/>
            <person name="Kyrpides N."/>
            <person name="Mikhailova N."/>
            <person name="Bryant D.A."/>
            <person name="Hanada S."/>
            <person name="Tsukatani Y."/>
            <person name="Richardson P."/>
        </authorList>
    </citation>
    <scope>NUCLEOTIDE SEQUENCE [LARGE SCALE GENOMIC DNA]</scope>
    <source>
        <strain evidence="3">DSM 13941 / HLO8</strain>
    </source>
</reference>
<dbReference type="PANTHER" id="PTHR43591:SF24">
    <property type="entry name" value="2-METHOXY-6-POLYPRENYL-1,4-BENZOQUINOL METHYLASE, MITOCHONDRIAL"/>
    <property type="match status" value="1"/>
</dbReference>
<sequence length="186" mass="20481">MFDHFDILAPVYERVIAPPEPTRLKTLLRLPTDGWLLDAGGGTGRVAATLRPFVGGLIVGDLSLRMLQHARDKQTLHAVRAQVQRLPFADGFFSRILVVDALHHFCDQPAAARELARVLAPGGRLVIEEPDIHRPAVKLVALAERMALMGSTFLTPEVVCDMLTAQGLHAHIADRDRFSAWIVADK</sequence>
<dbReference type="STRING" id="383372.Rcas_1178"/>
<dbReference type="CDD" id="cd02440">
    <property type="entry name" value="AdoMet_MTases"/>
    <property type="match status" value="1"/>
</dbReference>
<dbReference type="GO" id="GO:0032259">
    <property type="term" value="P:methylation"/>
    <property type="evidence" value="ECO:0007669"/>
    <property type="project" value="UniProtKB-KW"/>
</dbReference>
<dbReference type="KEGG" id="rca:Rcas_1178"/>
<dbReference type="Proteomes" id="UP000000263">
    <property type="component" value="Chromosome"/>
</dbReference>
<dbReference type="RefSeq" id="WP_012119705.1">
    <property type="nucleotide sequence ID" value="NC_009767.1"/>
</dbReference>
<dbReference type="InterPro" id="IPR013216">
    <property type="entry name" value="Methyltransf_11"/>
</dbReference>
<dbReference type="HOGENOM" id="CLU_090236_0_0_0"/>
<evidence type="ECO:0000313" key="3">
    <source>
        <dbReference type="Proteomes" id="UP000000263"/>
    </source>
</evidence>
<protein>
    <submittedName>
        <fullName evidence="2">Methyltransferase type 11</fullName>
    </submittedName>
</protein>
<accession>A7NIH5</accession>